<evidence type="ECO:0000313" key="4">
    <source>
        <dbReference type="EMBL" id="TCK25720.1"/>
    </source>
</evidence>
<dbReference type="Pfam" id="PF00975">
    <property type="entry name" value="Thioesterase"/>
    <property type="match status" value="1"/>
</dbReference>
<dbReference type="InterPro" id="IPR012223">
    <property type="entry name" value="TEII"/>
</dbReference>
<gene>
    <name evidence="4" type="ORF">EV378_1540</name>
</gene>
<evidence type="ECO:0000256" key="1">
    <source>
        <dbReference type="ARBA" id="ARBA00007169"/>
    </source>
</evidence>
<dbReference type="Gene3D" id="3.40.50.1820">
    <property type="entry name" value="alpha/beta hydrolase"/>
    <property type="match status" value="1"/>
</dbReference>
<dbReference type="AlphaFoldDB" id="A0A4R1HXZ3"/>
<dbReference type="InterPro" id="IPR001031">
    <property type="entry name" value="Thioesterase"/>
</dbReference>
<comment type="caution">
    <text evidence="4">The sequence shown here is derived from an EMBL/GenBank/DDBJ whole genome shotgun (WGS) entry which is preliminary data.</text>
</comment>
<name>A0A4R1HXZ3_PSEEN</name>
<keyword evidence="2" id="KW-0378">Hydrolase</keyword>
<evidence type="ECO:0000256" key="2">
    <source>
        <dbReference type="ARBA" id="ARBA00022801"/>
    </source>
</evidence>
<comment type="similarity">
    <text evidence="1">Belongs to the thioesterase family.</text>
</comment>
<organism evidence="4 5">
    <name type="scientific">Pseudonocardia endophytica</name>
    <dbReference type="NCBI Taxonomy" id="401976"/>
    <lineage>
        <taxon>Bacteria</taxon>
        <taxon>Bacillati</taxon>
        <taxon>Actinomycetota</taxon>
        <taxon>Actinomycetes</taxon>
        <taxon>Pseudonocardiales</taxon>
        <taxon>Pseudonocardiaceae</taxon>
        <taxon>Pseudonocardia</taxon>
    </lineage>
</organism>
<keyword evidence="5" id="KW-1185">Reference proteome</keyword>
<proteinExistence type="inferred from homology"/>
<feature type="domain" description="Thioesterase TesA-like" evidence="3">
    <location>
        <begin position="21"/>
        <end position="241"/>
    </location>
</feature>
<dbReference type="RefSeq" id="WP_132422155.1">
    <property type="nucleotide sequence ID" value="NZ_SMFZ01000001.1"/>
</dbReference>
<dbReference type="OrthoDB" id="4169718at2"/>
<dbReference type="SMART" id="SM00824">
    <property type="entry name" value="PKS_TE"/>
    <property type="match status" value="1"/>
</dbReference>
<dbReference type="PANTHER" id="PTHR11487:SF0">
    <property type="entry name" value="S-ACYL FATTY ACID SYNTHASE THIOESTERASE, MEDIUM CHAIN"/>
    <property type="match status" value="1"/>
</dbReference>
<evidence type="ECO:0000313" key="5">
    <source>
        <dbReference type="Proteomes" id="UP000295560"/>
    </source>
</evidence>
<protein>
    <submittedName>
        <fullName evidence="4">Pyochelin biosynthetic protein PchC</fullName>
    </submittedName>
</protein>
<accession>A0A4R1HXZ3</accession>
<reference evidence="4 5" key="1">
    <citation type="submission" date="2019-03" db="EMBL/GenBank/DDBJ databases">
        <title>Sequencing the genomes of 1000 actinobacteria strains.</title>
        <authorList>
            <person name="Klenk H.-P."/>
        </authorList>
    </citation>
    <scope>NUCLEOTIDE SEQUENCE [LARGE SCALE GENOMIC DNA]</scope>
    <source>
        <strain evidence="4 5">DSM 44969</strain>
    </source>
</reference>
<dbReference type="SUPFAM" id="SSF53474">
    <property type="entry name" value="alpha/beta-Hydrolases"/>
    <property type="match status" value="1"/>
</dbReference>
<dbReference type="GO" id="GO:0008610">
    <property type="term" value="P:lipid biosynthetic process"/>
    <property type="evidence" value="ECO:0007669"/>
    <property type="project" value="TreeGrafter"/>
</dbReference>
<evidence type="ECO:0000259" key="3">
    <source>
        <dbReference type="SMART" id="SM00824"/>
    </source>
</evidence>
<dbReference type="GO" id="GO:0016787">
    <property type="term" value="F:hydrolase activity"/>
    <property type="evidence" value="ECO:0007669"/>
    <property type="project" value="UniProtKB-KW"/>
</dbReference>
<dbReference type="InterPro" id="IPR029058">
    <property type="entry name" value="AB_hydrolase_fold"/>
</dbReference>
<sequence>MTGRGWLRCYRPQPAARVRLVCFPHAGGSASWFRNWPQHLPDAVELHAVQYPGREDRFGERCPTDMAELADAATDALGPLLDRPVALFGHSMGAAVAFEVAARLGARGRGLPMHLFASARHAPHDPSQVTDVHLRDDTGVVDELRRLGGTVSPLLDDPDLLPLILPAVRADHELIETYLGDPRRVLDCPLTVLLGTDDTEVTPEQARRWDVSTRGTVDIAEFPGGHFYLADVTADVVTTIVGRLGSVAAWPSTP</sequence>
<dbReference type="InterPro" id="IPR020802">
    <property type="entry name" value="TesA-like"/>
</dbReference>
<dbReference type="EMBL" id="SMFZ01000001">
    <property type="protein sequence ID" value="TCK25720.1"/>
    <property type="molecule type" value="Genomic_DNA"/>
</dbReference>
<dbReference type="PANTHER" id="PTHR11487">
    <property type="entry name" value="THIOESTERASE"/>
    <property type="match status" value="1"/>
</dbReference>
<dbReference type="Proteomes" id="UP000295560">
    <property type="component" value="Unassembled WGS sequence"/>
</dbReference>